<evidence type="ECO:0000313" key="9">
    <source>
        <dbReference type="Proteomes" id="UP000287651"/>
    </source>
</evidence>
<dbReference type="Proteomes" id="UP000287651">
    <property type="component" value="Unassembled WGS sequence"/>
</dbReference>
<reference evidence="8 9" key="1">
    <citation type="journal article" date="2014" name="Agronomy (Basel)">
        <title>A Draft Genome Sequence for Ensete ventricosum, the Drought-Tolerant Tree Against Hunger.</title>
        <authorList>
            <person name="Harrison J."/>
            <person name="Moore K.A."/>
            <person name="Paszkiewicz K."/>
            <person name="Jones T."/>
            <person name="Grant M."/>
            <person name="Ambacheew D."/>
            <person name="Muzemil S."/>
            <person name="Studholme D.J."/>
        </authorList>
    </citation>
    <scope>NUCLEOTIDE SEQUENCE [LARGE SCALE GENOMIC DNA]</scope>
</reference>
<dbReference type="CDD" id="cd10017">
    <property type="entry name" value="B3_DNA"/>
    <property type="match status" value="1"/>
</dbReference>
<protein>
    <recommendedName>
        <fullName evidence="7">TF-B3 domain-containing protein</fullName>
    </recommendedName>
</protein>
<feature type="region of interest" description="Disordered" evidence="6">
    <location>
        <begin position="352"/>
        <end position="373"/>
    </location>
</feature>
<dbReference type="GO" id="GO:0005634">
    <property type="term" value="C:nucleus"/>
    <property type="evidence" value="ECO:0007669"/>
    <property type="project" value="UniProtKB-SubCell"/>
</dbReference>
<organism evidence="8 9">
    <name type="scientific">Ensete ventricosum</name>
    <name type="common">Abyssinian banana</name>
    <name type="synonym">Musa ensete</name>
    <dbReference type="NCBI Taxonomy" id="4639"/>
    <lineage>
        <taxon>Eukaryota</taxon>
        <taxon>Viridiplantae</taxon>
        <taxon>Streptophyta</taxon>
        <taxon>Embryophyta</taxon>
        <taxon>Tracheophyta</taxon>
        <taxon>Spermatophyta</taxon>
        <taxon>Magnoliopsida</taxon>
        <taxon>Liliopsida</taxon>
        <taxon>Zingiberales</taxon>
        <taxon>Musaceae</taxon>
        <taxon>Ensete</taxon>
    </lineage>
</organism>
<evidence type="ECO:0000313" key="8">
    <source>
        <dbReference type="EMBL" id="RRT52702.1"/>
    </source>
</evidence>
<keyword evidence="2" id="KW-0805">Transcription regulation</keyword>
<evidence type="ECO:0000259" key="7">
    <source>
        <dbReference type="PROSITE" id="PS50863"/>
    </source>
</evidence>
<comment type="caution">
    <text evidence="8">The sequence shown here is derived from an EMBL/GenBank/DDBJ whole genome shotgun (WGS) entry which is preliminary data.</text>
</comment>
<evidence type="ECO:0000256" key="5">
    <source>
        <dbReference type="ARBA" id="ARBA00023242"/>
    </source>
</evidence>
<keyword evidence="4" id="KW-0804">Transcription</keyword>
<dbReference type="EMBL" id="AMZH03011533">
    <property type="protein sequence ID" value="RRT52702.1"/>
    <property type="molecule type" value="Genomic_DNA"/>
</dbReference>
<comment type="subcellular location">
    <subcellularLocation>
        <location evidence="1">Nucleus</location>
    </subcellularLocation>
</comment>
<evidence type="ECO:0000256" key="4">
    <source>
        <dbReference type="ARBA" id="ARBA00023163"/>
    </source>
</evidence>
<proteinExistence type="predicted"/>
<evidence type="ECO:0000256" key="2">
    <source>
        <dbReference type="ARBA" id="ARBA00023015"/>
    </source>
</evidence>
<keyword evidence="5" id="KW-0539">Nucleus</keyword>
<feature type="domain" description="TF-B3" evidence="7">
    <location>
        <begin position="149"/>
        <end position="252"/>
    </location>
</feature>
<evidence type="ECO:0000256" key="3">
    <source>
        <dbReference type="ARBA" id="ARBA00023125"/>
    </source>
</evidence>
<dbReference type="GO" id="GO:0003700">
    <property type="term" value="F:DNA-binding transcription factor activity"/>
    <property type="evidence" value="ECO:0007669"/>
    <property type="project" value="InterPro"/>
</dbReference>
<dbReference type="SMART" id="SM01019">
    <property type="entry name" value="B3"/>
    <property type="match status" value="1"/>
</dbReference>
<dbReference type="InterPro" id="IPR015300">
    <property type="entry name" value="DNA-bd_pseudobarrel_sf"/>
</dbReference>
<accession>A0A426YLV9</accession>
<dbReference type="InterPro" id="IPR044800">
    <property type="entry name" value="LEC2-like"/>
</dbReference>
<evidence type="ECO:0000256" key="6">
    <source>
        <dbReference type="SAM" id="MobiDB-lite"/>
    </source>
</evidence>
<dbReference type="Gene3D" id="2.40.330.10">
    <property type="entry name" value="DNA-binding pseudobarrel domain"/>
    <property type="match status" value="1"/>
</dbReference>
<dbReference type="AlphaFoldDB" id="A0A426YLV9"/>
<sequence length="392" mass="43403">MAGRHHGDLAKGIQFRVASDPCMHGRSPSLGVVVQLLGFQLTVEGSHALGKDSFELSTWRRKALIPLFSATKCPFVCYIMIKVHSQKCPKKRRTTRQSFYDTDQEEEQVEFCRHPPFGPCSPSPSSLSTGVRSHDGRGNDSFLLKEHMFEKVVTPSDVGKLNRLVVPKQHAERHLPMDALANEKGLLLCFEDRTGKSWRFRYSYWNSSQSYVMTKGWSRFVKEKGLDAGDTVSFSRGVGEAGRHRLYIDWKRRPESLARPRVPLPALSFARPVWQCSGNSWQARTHVAASLGSVSRQPLYLIPPAARTPQKEVQQAGGSGVPSAPLVRGQAAVKRVRLFGVNLDCPDTEGDADCRIRSTPPVGAPRFQPTTAPPLLEPSRAVGETLACSSSL</sequence>
<dbReference type="PANTHER" id="PTHR31140:SF139">
    <property type="entry name" value="B3 DOMAIN-CONTAINING PROTEIN OS02G0455900-RELATED"/>
    <property type="match status" value="1"/>
</dbReference>
<name>A0A426YLV9_ENSVE</name>
<dbReference type="SUPFAM" id="SSF101936">
    <property type="entry name" value="DNA-binding pseudobarrel domain"/>
    <property type="match status" value="1"/>
</dbReference>
<dbReference type="PROSITE" id="PS50863">
    <property type="entry name" value="B3"/>
    <property type="match status" value="1"/>
</dbReference>
<dbReference type="GO" id="GO:0003677">
    <property type="term" value="F:DNA binding"/>
    <property type="evidence" value="ECO:0007669"/>
    <property type="project" value="UniProtKB-KW"/>
</dbReference>
<gene>
    <name evidence="8" type="ORF">B296_00030577</name>
</gene>
<dbReference type="Pfam" id="PF02362">
    <property type="entry name" value="B3"/>
    <property type="match status" value="1"/>
</dbReference>
<evidence type="ECO:0000256" key="1">
    <source>
        <dbReference type="ARBA" id="ARBA00004123"/>
    </source>
</evidence>
<dbReference type="PANTHER" id="PTHR31140">
    <property type="entry name" value="B3 DOMAIN-CONTAINING TRANSCRIPTION FACTOR ABI3"/>
    <property type="match status" value="1"/>
</dbReference>
<keyword evidence="3" id="KW-0238">DNA-binding</keyword>
<dbReference type="InterPro" id="IPR003340">
    <property type="entry name" value="B3_DNA-bd"/>
</dbReference>